<keyword evidence="4 11" id="KW-0812">Transmembrane</keyword>
<dbReference type="CDD" id="cd00643">
    <property type="entry name" value="HMG-CoA_reductase_classI"/>
    <property type="match status" value="1"/>
</dbReference>
<dbReference type="OrthoDB" id="310654at2759"/>
<dbReference type="InterPro" id="IPR000731">
    <property type="entry name" value="SSD"/>
</dbReference>
<keyword evidence="6 11" id="KW-0521">NADP</keyword>
<evidence type="ECO:0000256" key="5">
    <source>
        <dbReference type="ARBA" id="ARBA00022824"/>
    </source>
</evidence>
<evidence type="ECO:0000256" key="6">
    <source>
        <dbReference type="ARBA" id="ARBA00022857"/>
    </source>
</evidence>
<evidence type="ECO:0000256" key="11">
    <source>
        <dbReference type="RuleBase" id="RU361219"/>
    </source>
</evidence>
<dbReference type="PROSITE" id="PS00318">
    <property type="entry name" value="HMG_COA_REDUCTASE_2"/>
    <property type="match status" value="1"/>
</dbReference>
<feature type="transmembrane region" description="Helical" evidence="11">
    <location>
        <begin position="377"/>
        <end position="397"/>
    </location>
</feature>
<dbReference type="VEuPathDB" id="VectorBase:HLOH_047366"/>
<dbReference type="PROSITE" id="PS00066">
    <property type="entry name" value="HMG_COA_REDUCTASE_1"/>
    <property type="match status" value="1"/>
</dbReference>
<dbReference type="GO" id="GO:0005789">
    <property type="term" value="C:endoplasmic reticulum membrane"/>
    <property type="evidence" value="ECO:0007669"/>
    <property type="project" value="UniProtKB-SubCell"/>
</dbReference>
<sequence length="1219" mass="133641">MEEEPWNSVSFDGMDVRLTRPGFGFIALIEPDQIVHRMRDNCEDVFLLKTRDEAMHVTVFQVFMRFHDEEYDPASLPNDLLSSFYRHLKEVLKDDLDRVNERIAGTHVTVTQNWFLLGNVYPSHLAAEVECKKANELLWDFKQKAHAAGRAWMWNMSEMLKLRGFEGDISESLVGTTLSGTGWDLMIGYTANRDYRTHVTLGILSSGDEECDRLMLGTHENLERTIDPNFSPYPGSAALEDLSRALREKFTSARPRKLQKLSTAMVAAYPSLSRQVENARAGRPVDVDVRAVREWGQLTVKCMEKKLAAALPSHESLHLKLVRIDGGVINMSRIQNFEPSVVVLTPSVTAQRCSPGAMLSRLFYAHGRVCASHPWEVIVGFLTLTICLLSMGSAFLASSRLCGWSPQCQMKEEDKGMDVVVMTVTRCMALLYVYHQFRVLYKLGSKYLIGIATIFTIFSSFVFSSSVVNLLEGDLSELKEALPFFLLLIDLSKAGLLAQFALSSSSQEEVRENIARGMAVLGPTITLDTIVETLVIGVGTLSGVKRLEELCCFACMSALVNYVVFMTFFPACLSLVLELSRDREEGRPVWQLSTLARVLQQEEEQKPNPVLQRVKMIMSAGLMLVHTHSRWMAGSPRTHSSDPVAADTLAWGTYFQRWLAVSPEQLVLLVLASALAVKYIFFENREELELHLAQQGHSWDEKPCLGDSAGADGSTGSRPSTPSTQPACPTEPRVDFVLGADDCCWDMVDKACQTEDNPEDDPEPEPRSLDECAALLQGPEGARYLTDEEVLRLCEAQRLAPYRLEQAVGSALRGVSLRRRLLERQGAGPLEGLPFRGYDYTTVLGACCENVVGFLPVPVGIAGPLLLDGRLFHVPMATTEGCLVASTNRGCRAIAISGGAFSSVVQDGMTRGPVVKLPTAQQAAEVMRWLQNPDHFAQLKVAFDATSRFARLQKLHMSIAARYLFIRFVSVTGDAMGMNMLSKGAEVALQRLQEVFPALEVISVSGNYCTDKKPTALNWIEGRGKSVVCETTIPARVVRDVLKTNAHALLEVNISKNLVGSAMAGSVGGFNAQAANIVTAIFIATGQDPAQNVTSSNCLTLVETCGPTGQDLYISCTMPSIEIGTVGGGTVLQPQGTMLELLGVRGSSAEEPGAHACTLARVVCATVLAGELSLLSALAAGHLVKSHMRHNRSSVNMAQTTTEEDSRRPQTIGGFLAPH</sequence>
<feature type="transmembrane region" description="Helical" evidence="11">
    <location>
        <begin position="417"/>
        <end position="435"/>
    </location>
</feature>
<evidence type="ECO:0000256" key="12">
    <source>
        <dbReference type="SAM" id="MobiDB-lite"/>
    </source>
</evidence>
<feature type="transmembrane region" description="Helical" evidence="11">
    <location>
        <begin position="550"/>
        <end position="577"/>
    </location>
</feature>
<dbReference type="EMBL" id="JABSTR010000008">
    <property type="protein sequence ID" value="KAH9376791.1"/>
    <property type="molecule type" value="Genomic_DNA"/>
</dbReference>
<dbReference type="PROSITE" id="PS50065">
    <property type="entry name" value="HMG_COA_REDUCTASE_4"/>
    <property type="match status" value="1"/>
</dbReference>
<dbReference type="PROSITE" id="PS50156">
    <property type="entry name" value="SSD"/>
    <property type="match status" value="1"/>
</dbReference>
<feature type="transmembrane region" description="Helical" evidence="11">
    <location>
        <begin position="514"/>
        <end position="538"/>
    </location>
</feature>
<comment type="subcellular location">
    <subcellularLocation>
        <location evidence="1 11">Endoplasmic reticulum membrane</location>
        <topology evidence="1 11">Multi-pass membrane protein</topology>
    </subcellularLocation>
</comment>
<dbReference type="Proteomes" id="UP000821853">
    <property type="component" value="Unassembled WGS sequence"/>
</dbReference>
<comment type="pathway">
    <text evidence="2 11">Metabolic intermediate biosynthesis; (R)-mevalonate biosynthesis; (R)-mevalonate from acetyl-CoA: step 3/3.</text>
</comment>
<evidence type="ECO:0000256" key="10">
    <source>
        <dbReference type="ARBA" id="ARBA00049909"/>
    </source>
</evidence>
<dbReference type="PROSITE" id="PS01192">
    <property type="entry name" value="HMG_COA_REDUCTASE_3"/>
    <property type="match status" value="1"/>
</dbReference>
<dbReference type="InterPro" id="IPR023074">
    <property type="entry name" value="HMG_CoA_Rdtase_cat_sf"/>
</dbReference>
<reference evidence="14 15" key="1">
    <citation type="journal article" date="2020" name="Cell">
        <title>Large-Scale Comparative Analyses of Tick Genomes Elucidate Their Genetic Diversity and Vector Capacities.</title>
        <authorList>
            <consortium name="Tick Genome and Microbiome Consortium (TIGMIC)"/>
            <person name="Jia N."/>
            <person name="Wang J."/>
            <person name="Shi W."/>
            <person name="Du L."/>
            <person name="Sun Y."/>
            <person name="Zhan W."/>
            <person name="Jiang J.F."/>
            <person name="Wang Q."/>
            <person name="Zhang B."/>
            <person name="Ji P."/>
            <person name="Bell-Sakyi L."/>
            <person name="Cui X.M."/>
            <person name="Yuan T.T."/>
            <person name="Jiang B.G."/>
            <person name="Yang W.F."/>
            <person name="Lam T.T."/>
            <person name="Chang Q.C."/>
            <person name="Ding S.J."/>
            <person name="Wang X.J."/>
            <person name="Zhu J.G."/>
            <person name="Ruan X.D."/>
            <person name="Zhao L."/>
            <person name="Wei J.T."/>
            <person name="Ye R.Z."/>
            <person name="Que T.C."/>
            <person name="Du C.H."/>
            <person name="Zhou Y.H."/>
            <person name="Cheng J.X."/>
            <person name="Dai P.F."/>
            <person name="Guo W.B."/>
            <person name="Han X.H."/>
            <person name="Huang E.J."/>
            <person name="Li L.F."/>
            <person name="Wei W."/>
            <person name="Gao Y.C."/>
            <person name="Liu J.Z."/>
            <person name="Shao H.Z."/>
            <person name="Wang X."/>
            <person name="Wang C.C."/>
            <person name="Yang T.C."/>
            <person name="Huo Q.B."/>
            <person name="Li W."/>
            <person name="Chen H.Y."/>
            <person name="Chen S.E."/>
            <person name="Zhou L.G."/>
            <person name="Ni X.B."/>
            <person name="Tian J.H."/>
            <person name="Sheng Y."/>
            <person name="Liu T."/>
            <person name="Pan Y.S."/>
            <person name="Xia L.Y."/>
            <person name="Li J."/>
            <person name="Zhao F."/>
            <person name="Cao W.C."/>
        </authorList>
    </citation>
    <scope>NUCLEOTIDE SEQUENCE [LARGE SCALE GENOMIC DNA]</scope>
    <source>
        <strain evidence="14">HaeL-2018</strain>
    </source>
</reference>
<comment type="similarity">
    <text evidence="3 11">Belongs to the HMG-CoA reductase family.</text>
</comment>
<evidence type="ECO:0000259" key="13">
    <source>
        <dbReference type="PROSITE" id="PS50156"/>
    </source>
</evidence>
<evidence type="ECO:0000256" key="9">
    <source>
        <dbReference type="ARBA" id="ARBA00023136"/>
    </source>
</evidence>
<dbReference type="PRINTS" id="PR00071">
    <property type="entry name" value="HMGCOARDTASE"/>
</dbReference>
<feature type="region of interest" description="Disordered" evidence="12">
    <location>
        <begin position="1190"/>
        <end position="1219"/>
    </location>
</feature>
<dbReference type="PANTHER" id="PTHR10572:SF24">
    <property type="entry name" value="3-HYDROXY-3-METHYLGLUTARYL-COENZYME A REDUCTASE"/>
    <property type="match status" value="1"/>
</dbReference>
<dbReference type="InterPro" id="IPR009029">
    <property type="entry name" value="HMG_CoA_Rdtase_sub-bd_dom_sf"/>
</dbReference>
<keyword evidence="9 11" id="KW-0472">Membrane</keyword>
<dbReference type="Pfam" id="PF00368">
    <property type="entry name" value="HMG-CoA_red"/>
    <property type="match status" value="1"/>
</dbReference>
<dbReference type="OMA" id="YIYVQFK"/>
<accession>A0A9J6GQC3</accession>
<feature type="region of interest" description="Disordered" evidence="12">
    <location>
        <begin position="703"/>
        <end position="731"/>
    </location>
</feature>
<keyword evidence="5 11" id="KW-0256">Endoplasmic reticulum</keyword>
<dbReference type="AlphaFoldDB" id="A0A9J6GQC3"/>
<dbReference type="SUPFAM" id="SSF55035">
    <property type="entry name" value="NAD-binding domain of HMG-CoA reductase"/>
    <property type="match status" value="1"/>
</dbReference>
<evidence type="ECO:0000256" key="1">
    <source>
        <dbReference type="ARBA" id="ARBA00004477"/>
    </source>
</evidence>
<keyword evidence="8 11" id="KW-0560">Oxidoreductase</keyword>
<dbReference type="Gene3D" id="1.10.3270.10">
    <property type="entry name" value="HMGR, N-terminal domain"/>
    <property type="match status" value="1"/>
</dbReference>
<dbReference type="EC" id="1.1.1.34" evidence="11"/>
<dbReference type="GO" id="GO:0008299">
    <property type="term" value="P:isoprenoid biosynthetic process"/>
    <property type="evidence" value="ECO:0007669"/>
    <property type="project" value="InterPro"/>
</dbReference>
<organism evidence="14 15">
    <name type="scientific">Haemaphysalis longicornis</name>
    <name type="common">Bush tick</name>
    <dbReference type="NCBI Taxonomy" id="44386"/>
    <lineage>
        <taxon>Eukaryota</taxon>
        <taxon>Metazoa</taxon>
        <taxon>Ecdysozoa</taxon>
        <taxon>Arthropoda</taxon>
        <taxon>Chelicerata</taxon>
        <taxon>Arachnida</taxon>
        <taxon>Acari</taxon>
        <taxon>Parasitiformes</taxon>
        <taxon>Ixodida</taxon>
        <taxon>Ixodoidea</taxon>
        <taxon>Ixodidae</taxon>
        <taxon>Haemaphysalinae</taxon>
        <taxon>Haemaphysalis</taxon>
    </lineage>
</organism>
<dbReference type="InterPro" id="IPR009023">
    <property type="entry name" value="HMG_CoA_Rdtase_NAD(P)-bd_sf"/>
</dbReference>
<name>A0A9J6GQC3_HAELO</name>
<dbReference type="NCBIfam" id="TIGR00533">
    <property type="entry name" value="HMG_CoA_R_NADP"/>
    <property type="match status" value="1"/>
</dbReference>
<dbReference type="InterPro" id="IPR053958">
    <property type="entry name" value="HMGCR/SNAP/NPC1-like_SSD"/>
</dbReference>
<feature type="compositionally biased region" description="Low complexity" evidence="12">
    <location>
        <begin position="706"/>
        <end position="724"/>
    </location>
</feature>
<evidence type="ECO:0000256" key="2">
    <source>
        <dbReference type="ARBA" id="ARBA00005084"/>
    </source>
</evidence>
<gene>
    <name evidence="14" type="ORF">HPB48_017867</name>
</gene>
<dbReference type="Gene3D" id="3.90.770.10">
    <property type="entry name" value="3-hydroxy-3-methylglutaryl-coenzyme A Reductase, Chain A, domain 2"/>
    <property type="match status" value="1"/>
</dbReference>
<dbReference type="PANTHER" id="PTHR10572">
    <property type="entry name" value="3-HYDROXY-3-METHYLGLUTARYL-COENZYME A REDUCTASE"/>
    <property type="match status" value="1"/>
</dbReference>
<comment type="caution">
    <text evidence="14">The sequence shown here is derived from an EMBL/GenBank/DDBJ whole genome shotgun (WGS) entry which is preliminary data.</text>
</comment>
<dbReference type="InterPro" id="IPR023282">
    <property type="entry name" value="HMG_CoA_Rdtase_N"/>
</dbReference>
<feature type="domain" description="SSD" evidence="13">
    <location>
        <begin position="418"/>
        <end position="575"/>
    </location>
</feature>
<dbReference type="Pfam" id="PF12349">
    <property type="entry name" value="Sterol-sensing"/>
    <property type="match status" value="1"/>
</dbReference>
<dbReference type="GO" id="GO:0005778">
    <property type="term" value="C:peroxisomal membrane"/>
    <property type="evidence" value="ECO:0007669"/>
    <property type="project" value="TreeGrafter"/>
</dbReference>
<evidence type="ECO:0000313" key="14">
    <source>
        <dbReference type="EMBL" id="KAH9376791.1"/>
    </source>
</evidence>
<dbReference type="FunFam" id="3.30.70.420:FF:000001">
    <property type="entry name" value="3-hydroxy-3-methylglutaryl coenzyme A reductase"/>
    <property type="match status" value="1"/>
</dbReference>
<feature type="transmembrane region" description="Helical" evidence="11">
    <location>
        <begin position="483"/>
        <end position="502"/>
    </location>
</feature>
<dbReference type="InterPro" id="IPR004554">
    <property type="entry name" value="HMG_CoA_Rdtase_eu_arc"/>
</dbReference>
<comment type="catalytic activity">
    <reaction evidence="10">
        <text>(R)-mevalonate + 2 NADP(+) + CoA = (3S)-3-hydroxy-3-methylglutaryl-CoA + 2 NADPH + 2 H(+)</text>
        <dbReference type="Rhea" id="RHEA:15989"/>
        <dbReference type="ChEBI" id="CHEBI:15378"/>
        <dbReference type="ChEBI" id="CHEBI:36464"/>
        <dbReference type="ChEBI" id="CHEBI:43074"/>
        <dbReference type="ChEBI" id="CHEBI:57287"/>
        <dbReference type="ChEBI" id="CHEBI:57783"/>
        <dbReference type="ChEBI" id="CHEBI:58349"/>
        <dbReference type="EC" id="1.1.1.34"/>
    </reaction>
    <physiologicalReaction direction="right-to-left" evidence="10">
        <dbReference type="Rhea" id="RHEA:15991"/>
    </physiologicalReaction>
</comment>
<evidence type="ECO:0000313" key="15">
    <source>
        <dbReference type="Proteomes" id="UP000821853"/>
    </source>
</evidence>
<proteinExistence type="inferred from homology"/>
<evidence type="ECO:0000256" key="8">
    <source>
        <dbReference type="ARBA" id="ARBA00023002"/>
    </source>
</evidence>
<dbReference type="GO" id="GO:0004420">
    <property type="term" value="F:hydroxymethylglutaryl-CoA reductase (NADPH) activity"/>
    <property type="evidence" value="ECO:0007669"/>
    <property type="project" value="UniProtKB-EC"/>
</dbReference>
<dbReference type="FunFam" id="3.90.770.10:FF:000002">
    <property type="entry name" value="3-hydroxy-3-methylglutaryl coenzyme A reductase"/>
    <property type="match status" value="1"/>
</dbReference>
<dbReference type="Gene3D" id="3.30.70.420">
    <property type="entry name" value="Hydroxymethylglutaryl-CoA reductase, class I/II, NAD/NADP-binding domain"/>
    <property type="match status" value="1"/>
</dbReference>
<dbReference type="GO" id="GO:0015936">
    <property type="term" value="P:coenzyme A metabolic process"/>
    <property type="evidence" value="ECO:0007669"/>
    <property type="project" value="InterPro"/>
</dbReference>
<evidence type="ECO:0000256" key="3">
    <source>
        <dbReference type="ARBA" id="ARBA00007661"/>
    </source>
</evidence>
<dbReference type="InterPro" id="IPR023076">
    <property type="entry name" value="HMG_CoA_Rdtase_CS"/>
</dbReference>
<evidence type="ECO:0000256" key="7">
    <source>
        <dbReference type="ARBA" id="ARBA00022989"/>
    </source>
</evidence>
<keyword evidence="15" id="KW-1185">Reference proteome</keyword>
<keyword evidence="7 11" id="KW-1133">Transmembrane helix</keyword>
<dbReference type="SUPFAM" id="SSF56542">
    <property type="entry name" value="Substrate-binding domain of HMG-CoA reductase"/>
    <property type="match status" value="1"/>
</dbReference>
<dbReference type="GO" id="GO:0016126">
    <property type="term" value="P:sterol biosynthetic process"/>
    <property type="evidence" value="ECO:0007669"/>
    <property type="project" value="TreeGrafter"/>
</dbReference>
<protein>
    <recommendedName>
        <fullName evidence="11">3-hydroxy-3-methylglutaryl coenzyme A reductase</fullName>
        <shortName evidence="11">HMG-CoA reductase</shortName>
        <ecNumber evidence="11">1.1.1.34</ecNumber>
    </recommendedName>
</protein>
<feature type="transmembrane region" description="Helical" evidence="11">
    <location>
        <begin position="447"/>
        <end position="471"/>
    </location>
</feature>
<dbReference type="InterPro" id="IPR002202">
    <property type="entry name" value="HMG_CoA_Rdtase"/>
</dbReference>
<evidence type="ECO:0000256" key="4">
    <source>
        <dbReference type="ARBA" id="ARBA00022692"/>
    </source>
</evidence>